<evidence type="ECO:0008006" key="4">
    <source>
        <dbReference type="Google" id="ProtNLM"/>
    </source>
</evidence>
<dbReference type="EMBL" id="QZWG01000004">
    <property type="protein sequence ID" value="RZC14585.1"/>
    <property type="molecule type" value="Genomic_DNA"/>
</dbReference>
<dbReference type="PANTHER" id="PTHR33070">
    <property type="entry name" value="OS06G0725500 PROTEIN"/>
    <property type="match status" value="1"/>
</dbReference>
<organism evidence="2 3">
    <name type="scientific">Glycine soja</name>
    <name type="common">Wild soybean</name>
    <dbReference type="NCBI Taxonomy" id="3848"/>
    <lineage>
        <taxon>Eukaryota</taxon>
        <taxon>Viridiplantae</taxon>
        <taxon>Streptophyta</taxon>
        <taxon>Embryophyta</taxon>
        <taxon>Tracheophyta</taxon>
        <taxon>Spermatophyta</taxon>
        <taxon>Magnoliopsida</taxon>
        <taxon>eudicotyledons</taxon>
        <taxon>Gunneridae</taxon>
        <taxon>Pentapetalae</taxon>
        <taxon>rosids</taxon>
        <taxon>fabids</taxon>
        <taxon>Fabales</taxon>
        <taxon>Fabaceae</taxon>
        <taxon>Papilionoideae</taxon>
        <taxon>50 kb inversion clade</taxon>
        <taxon>NPAAA clade</taxon>
        <taxon>indigoferoid/millettioid clade</taxon>
        <taxon>Phaseoleae</taxon>
        <taxon>Glycine</taxon>
        <taxon>Glycine subgen. Soja</taxon>
    </lineage>
</organism>
<feature type="compositionally biased region" description="Polar residues" evidence="1">
    <location>
        <begin position="10"/>
        <end position="24"/>
    </location>
</feature>
<comment type="caution">
    <text evidence="2">The sequence shown here is derived from an EMBL/GenBank/DDBJ whole genome shotgun (WGS) entry which is preliminary data.</text>
</comment>
<dbReference type="InterPro" id="IPR004320">
    <property type="entry name" value="BPS1_pln"/>
</dbReference>
<keyword evidence="3" id="KW-1185">Reference proteome</keyword>
<sequence>MVGVFRRSLSFPNKNPNRPSQQKPHISHHIRSISLPCRSHPLISEIKDEINDLTSWASTSKSNPQTHTTISHGLTLLKDTHETLQHILQLPQTLETLRSHPLWVEKLLEDFLRFVDAFGMFQTSIMSLKEEHSSAQMAIRKRDESRVVAYVKAKKKISKEMEKLVSVLRCVHVTQHQQHSTLQVPSSVVDAQLRHVIADVMSVTVSVSVALFNGIGVSFASRRLSWTQMVRLSRNGGRENNNKEHEGIEELRNGVGMERLQNLKKKGDEEVRLVLKKMRDLEECVCGIETVTEKVFRALINSRVALLNILTLTQ</sequence>
<dbReference type="AlphaFoldDB" id="A0A445KUE8"/>
<evidence type="ECO:0000313" key="2">
    <source>
        <dbReference type="EMBL" id="RZC14585.1"/>
    </source>
</evidence>
<dbReference type="Gramene" id="XM_028371323.1">
    <property type="protein sequence ID" value="XP_028227124.1"/>
    <property type="gene ID" value="LOC114408285"/>
</dbReference>
<dbReference type="GO" id="GO:0048367">
    <property type="term" value="P:shoot system development"/>
    <property type="evidence" value="ECO:0007669"/>
    <property type="project" value="InterPro"/>
</dbReference>
<proteinExistence type="predicted"/>
<feature type="region of interest" description="Disordered" evidence="1">
    <location>
        <begin position="1"/>
        <end position="27"/>
    </location>
</feature>
<evidence type="ECO:0000313" key="3">
    <source>
        <dbReference type="Proteomes" id="UP000289340"/>
    </source>
</evidence>
<protein>
    <recommendedName>
        <fullName evidence="4">DUF241 domain protein</fullName>
    </recommendedName>
</protein>
<dbReference type="SMR" id="A0A445KUE8"/>
<dbReference type="GO" id="GO:0048364">
    <property type="term" value="P:root development"/>
    <property type="evidence" value="ECO:0007669"/>
    <property type="project" value="InterPro"/>
</dbReference>
<accession>A0A445KUE8</accession>
<dbReference type="PANTHER" id="PTHR33070:SF49">
    <property type="entry name" value="OS06G0725500 PROTEIN"/>
    <property type="match status" value="1"/>
</dbReference>
<reference evidence="2 3" key="1">
    <citation type="submission" date="2018-09" db="EMBL/GenBank/DDBJ databases">
        <title>A high-quality reference genome of wild soybean provides a powerful tool to mine soybean genomes.</title>
        <authorList>
            <person name="Xie M."/>
            <person name="Chung C.Y.L."/>
            <person name="Li M.-W."/>
            <person name="Wong F.-L."/>
            <person name="Chan T.-F."/>
            <person name="Lam H.-M."/>
        </authorList>
    </citation>
    <scope>NUCLEOTIDE SEQUENCE [LARGE SCALE GENOMIC DNA]</scope>
    <source>
        <strain evidence="3">cv. W05</strain>
        <tissue evidence="2">Hypocotyl of etiolated seedlings</tissue>
    </source>
</reference>
<dbReference type="Pfam" id="PF03087">
    <property type="entry name" value="BPS1"/>
    <property type="match status" value="1"/>
</dbReference>
<evidence type="ECO:0000256" key="1">
    <source>
        <dbReference type="SAM" id="MobiDB-lite"/>
    </source>
</evidence>
<gene>
    <name evidence="2" type="ORF">D0Y65_008507</name>
</gene>
<name>A0A445KUE8_GLYSO</name>
<dbReference type="Proteomes" id="UP000289340">
    <property type="component" value="Chromosome 4"/>
</dbReference>